<dbReference type="EMBL" id="VSRR010110032">
    <property type="protein sequence ID" value="MPC97450.1"/>
    <property type="molecule type" value="Genomic_DNA"/>
</dbReference>
<proteinExistence type="predicted"/>
<sequence>MYVESLLTMCGQSCTSMFTPFLLSTHLKFPPASVSMFSEHSFLPFWHGLVISLPHPSLPPHPALM</sequence>
<gene>
    <name evidence="1" type="ORF">E2C01_092767</name>
</gene>
<reference evidence="1" key="1">
    <citation type="submission" date="2019-05" db="EMBL/GenBank/DDBJ databases">
        <title>Another draft genome of Portunus trituberculatus and its Hox gene families provides insights of decapod evolution.</title>
        <authorList>
            <person name="Jeong J.-H."/>
            <person name="Song I."/>
            <person name="Kim S."/>
            <person name="Choi T."/>
            <person name="Kim D."/>
            <person name="Ryu S."/>
            <person name="Kim W."/>
        </authorList>
    </citation>
    <scope>NUCLEOTIDE SEQUENCE [LARGE SCALE GENOMIC DNA]</scope>
    <source>
        <tissue evidence="1">Muscle</tissue>
    </source>
</reference>
<comment type="caution">
    <text evidence="1">The sequence shown here is derived from an EMBL/GenBank/DDBJ whole genome shotgun (WGS) entry which is preliminary data.</text>
</comment>
<name>A0A5B7JL35_PORTR</name>
<keyword evidence="2" id="KW-1185">Reference proteome</keyword>
<evidence type="ECO:0000313" key="2">
    <source>
        <dbReference type="Proteomes" id="UP000324222"/>
    </source>
</evidence>
<organism evidence="1 2">
    <name type="scientific">Portunus trituberculatus</name>
    <name type="common">Swimming crab</name>
    <name type="synonym">Neptunus trituberculatus</name>
    <dbReference type="NCBI Taxonomy" id="210409"/>
    <lineage>
        <taxon>Eukaryota</taxon>
        <taxon>Metazoa</taxon>
        <taxon>Ecdysozoa</taxon>
        <taxon>Arthropoda</taxon>
        <taxon>Crustacea</taxon>
        <taxon>Multicrustacea</taxon>
        <taxon>Malacostraca</taxon>
        <taxon>Eumalacostraca</taxon>
        <taxon>Eucarida</taxon>
        <taxon>Decapoda</taxon>
        <taxon>Pleocyemata</taxon>
        <taxon>Brachyura</taxon>
        <taxon>Eubrachyura</taxon>
        <taxon>Portunoidea</taxon>
        <taxon>Portunidae</taxon>
        <taxon>Portuninae</taxon>
        <taxon>Portunus</taxon>
    </lineage>
</organism>
<accession>A0A5B7JL35</accession>
<dbReference type="AlphaFoldDB" id="A0A5B7JL35"/>
<dbReference type="Proteomes" id="UP000324222">
    <property type="component" value="Unassembled WGS sequence"/>
</dbReference>
<evidence type="ECO:0000313" key="1">
    <source>
        <dbReference type="EMBL" id="MPC97450.1"/>
    </source>
</evidence>
<protein>
    <submittedName>
        <fullName evidence="1">Uncharacterized protein</fullName>
    </submittedName>
</protein>